<feature type="repeat" description="ARM" evidence="2">
    <location>
        <begin position="295"/>
        <end position="323"/>
    </location>
</feature>
<dbReference type="InterPro" id="IPR011989">
    <property type="entry name" value="ARM-like"/>
</dbReference>
<reference evidence="4" key="2">
    <citation type="submission" date="2025-09" db="UniProtKB">
        <authorList>
            <consortium name="Ensembl"/>
        </authorList>
    </citation>
    <scope>IDENTIFICATION</scope>
</reference>
<dbReference type="InterPro" id="IPR016024">
    <property type="entry name" value="ARM-type_fold"/>
</dbReference>
<keyword evidence="5" id="KW-1185">Reference proteome</keyword>
<dbReference type="PANTHER" id="PTHR46618:SF1">
    <property type="entry name" value="ARMADILLO REPEAT-CONTAINING PROTEIN 3"/>
    <property type="match status" value="1"/>
</dbReference>
<protein>
    <submittedName>
        <fullName evidence="4">Armadillo repeat containing 3</fullName>
    </submittedName>
</protein>
<sequence length="560" mass="60630">QVVNISREVSSPQGGLHGLFDPLSIESKKAATVVLMLNSPEEEVLATACDAIYKYASKGDENKVTLLGLGAVEPLFKLVSHEDPLVRRNATMVFGIMASNNDVRKLLRELDVTNSVIARLAPEEDIVVHEFASLCLAHMAVEYTIVQLLALKTFGVISSDRETRIILRENQGLDHLFKILETKEFNDLHVEALAVVANCLEDVDTMQLIQQTGGLKKLVSFAEMSTIPDIQKNAAKAITKAAYDPENRKILHEEEIEKCLVTLLGTDNDGAKAAASQAISAMCENLASKDAFGIQGIPQLVQLLSSENEEVKEAAAIALANLTTASPSNASAVAEAEGIEPLINVLSAKRDGTVANAATVLTNMTTQEPLRLSIQSHGVMNAIVEPLQSTNSLVQSKAALTVAALGCDADARTELRSASGLEPLVKLLHSKNDEVRRNACWAVMVCASDELTAVELCRLGALDILEEINLSTGRKNNFSEGALEKLLDNNLSQKYSQMGYLSSSNIITDGFYDYGQVNYFKYYLKVYAGPDFSLLQTNMLRAQVLLKVNGVCAPKSLGYS</sequence>
<dbReference type="InterPro" id="IPR055445">
    <property type="entry name" value="ARM_ARMC5"/>
</dbReference>
<evidence type="ECO:0000259" key="3">
    <source>
        <dbReference type="Pfam" id="PF24768"/>
    </source>
</evidence>
<dbReference type="PROSITE" id="PS50176">
    <property type="entry name" value="ARM_REPEAT"/>
    <property type="match status" value="1"/>
</dbReference>
<evidence type="ECO:0000313" key="5">
    <source>
        <dbReference type="Proteomes" id="UP000694403"/>
    </source>
</evidence>
<dbReference type="Ensembl" id="ENSCSRT00000029709.1">
    <property type="protein sequence ID" value="ENSCSRP00000028553.1"/>
    <property type="gene ID" value="ENSCSRG00000020974.1"/>
</dbReference>
<dbReference type="AlphaFoldDB" id="A0A8C3TGU2"/>
<dbReference type="InterPro" id="IPR000225">
    <property type="entry name" value="Armadillo"/>
</dbReference>
<dbReference type="Pfam" id="PF24768">
    <property type="entry name" value="ARM_ARMC5"/>
    <property type="match status" value="1"/>
</dbReference>
<dbReference type="PANTHER" id="PTHR46618">
    <property type="entry name" value="ARMADILLO REPEAT-CONTAINING PROTEIN 3"/>
    <property type="match status" value="1"/>
</dbReference>
<accession>A0A8C3TGU2</accession>
<evidence type="ECO:0000313" key="4">
    <source>
        <dbReference type="Ensembl" id="ENSCSRP00000028553.1"/>
    </source>
</evidence>
<dbReference type="Gene3D" id="1.25.10.10">
    <property type="entry name" value="Leucine-rich Repeat Variant"/>
    <property type="match status" value="3"/>
</dbReference>
<proteinExistence type="predicted"/>
<reference evidence="4" key="1">
    <citation type="submission" date="2025-08" db="UniProtKB">
        <authorList>
            <consortium name="Ensembl"/>
        </authorList>
    </citation>
    <scope>IDENTIFICATION</scope>
</reference>
<evidence type="ECO:0000256" key="1">
    <source>
        <dbReference type="ARBA" id="ARBA00022737"/>
    </source>
</evidence>
<dbReference type="Proteomes" id="UP000694403">
    <property type="component" value="Unplaced"/>
</dbReference>
<dbReference type="InterPro" id="IPR052441">
    <property type="entry name" value="Armadillo-Ser/Thr_Kinase"/>
</dbReference>
<evidence type="ECO:0000256" key="2">
    <source>
        <dbReference type="PROSITE-ProRule" id="PRU00259"/>
    </source>
</evidence>
<name>A0A8C3TGU2_CHESE</name>
<keyword evidence="1" id="KW-0677">Repeat</keyword>
<organism evidence="4 5">
    <name type="scientific">Chelydra serpentina</name>
    <name type="common">Snapping turtle</name>
    <name type="synonym">Testudo serpentina</name>
    <dbReference type="NCBI Taxonomy" id="8475"/>
    <lineage>
        <taxon>Eukaryota</taxon>
        <taxon>Metazoa</taxon>
        <taxon>Chordata</taxon>
        <taxon>Craniata</taxon>
        <taxon>Vertebrata</taxon>
        <taxon>Euteleostomi</taxon>
        <taxon>Archelosauria</taxon>
        <taxon>Testudinata</taxon>
        <taxon>Testudines</taxon>
        <taxon>Cryptodira</taxon>
        <taxon>Durocryptodira</taxon>
        <taxon>Americhelydia</taxon>
        <taxon>Chelydroidea</taxon>
        <taxon>Chelydridae</taxon>
        <taxon>Chelydra</taxon>
    </lineage>
</organism>
<dbReference type="SUPFAM" id="SSF48371">
    <property type="entry name" value="ARM repeat"/>
    <property type="match status" value="2"/>
</dbReference>
<feature type="domain" description="ARMC5-like ARM-repeats" evidence="3">
    <location>
        <begin position="192"/>
        <end position="464"/>
    </location>
</feature>
<dbReference type="SMART" id="SM00185">
    <property type="entry name" value="ARM"/>
    <property type="match status" value="7"/>
</dbReference>